<dbReference type="InterPro" id="IPR015422">
    <property type="entry name" value="PyrdxlP-dep_Trfase_small"/>
</dbReference>
<dbReference type="GO" id="GO:0016846">
    <property type="term" value="F:carbon-sulfur lyase activity"/>
    <property type="evidence" value="ECO:0007669"/>
    <property type="project" value="TreeGrafter"/>
</dbReference>
<evidence type="ECO:0000256" key="1">
    <source>
        <dbReference type="ARBA" id="ARBA00001933"/>
    </source>
</evidence>
<evidence type="ECO:0000313" key="5">
    <source>
        <dbReference type="EMBL" id="ACQ93246.1"/>
    </source>
</evidence>
<dbReference type="EC" id="4.4.1.1" evidence="5"/>
<dbReference type="OrthoDB" id="9805807at2"/>
<dbReference type="GO" id="GO:0019346">
    <property type="term" value="P:transsulfuration"/>
    <property type="evidence" value="ECO:0007669"/>
    <property type="project" value="InterPro"/>
</dbReference>
<keyword evidence="2 3" id="KW-0663">Pyridoxal phosphate</keyword>
<evidence type="ECO:0000256" key="2">
    <source>
        <dbReference type="ARBA" id="ARBA00022898"/>
    </source>
</evidence>
<keyword evidence="6" id="KW-1185">Reference proteome</keyword>
<dbReference type="PIRSF" id="PIRSF001434">
    <property type="entry name" value="CGS"/>
    <property type="match status" value="1"/>
</dbReference>
<reference evidence="5 6" key="2">
    <citation type="journal article" date="2011" name="Stand. Genomic Sci.">
        <title>Complete genome sequence of Tolumonas auensis type strain (TA 4).</title>
        <authorList>
            <person name="Chertkov O."/>
            <person name="Copeland A."/>
            <person name="Lucas S."/>
            <person name="Lapidus A."/>
            <person name="Berry K.W."/>
            <person name="Detter J.C."/>
            <person name="Del Rio T.G."/>
            <person name="Hammon N."/>
            <person name="Dalin E."/>
            <person name="Tice H."/>
            <person name="Pitluck S."/>
            <person name="Richardson P."/>
            <person name="Bruce D."/>
            <person name="Goodwin L."/>
            <person name="Han C."/>
            <person name="Tapia R."/>
            <person name="Saunders E."/>
            <person name="Schmutz J."/>
            <person name="Brettin T."/>
            <person name="Larimer F."/>
            <person name="Land M."/>
            <person name="Hauser L."/>
            <person name="Spring S."/>
            <person name="Rohde M."/>
            <person name="Kyrpides N.C."/>
            <person name="Ivanova N."/>
            <person name="Goker M."/>
            <person name="Beller H.R."/>
            <person name="Klenk H.P."/>
            <person name="Woyke T."/>
        </authorList>
    </citation>
    <scope>NUCLEOTIDE SEQUENCE [LARGE SCALE GENOMIC DNA]</scope>
    <source>
        <strain evidence="6">DSM 9187 / TA4</strain>
    </source>
</reference>
<evidence type="ECO:0000256" key="4">
    <source>
        <dbReference type="RuleBase" id="RU362118"/>
    </source>
</evidence>
<evidence type="ECO:0000313" key="6">
    <source>
        <dbReference type="Proteomes" id="UP000009073"/>
    </source>
</evidence>
<dbReference type="InterPro" id="IPR054542">
    <property type="entry name" value="Cys_met_metab_PP"/>
</dbReference>
<dbReference type="Gene3D" id="3.90.1150.10">
    <property type="entry name" value="Aspartate Aminotransferase, domain 1"/>
    <property type="match status" value="1"/>
</dbReference>
<feature type="modified residue" description="N6-(pyridoxal phosphate)lysine" evidence="3">
    <location>
        <position position="214"/>
    </location>
</feature>
<dbReference type="PANTHER" id="PTHR11808">
    <property type="entry name" value="TRANS-SULFURATION ENZYME FAMILY MEMBER"/>
    <property type="match status" value="1"/>
</dbReference>
<dbReference type="Pfam" id="PF01053">
    <property type="entry name" value="Cys_Met_Meta_PP"/>
    <property type="match status" value="1"/>
</dbReference>
<dbReference type="PANTHER" id="PTHR11808:SF80">
    <property type="entry name" value="CYSTATHIONINE GAMMA-LYASE"/>
    <property type="match status" value="1"/>
</dbReference>
<dbReference type="HOGENOM" id="CLU_018986_2_0_6"/>
<comment type="similarity">
    <text evidence="4">Belongs to the trans-sulfuration enzymes family.</text>
</comment>
<keyword evidence="5" id="KW-0456">Lyase</keyword>
<dbReference type="STRING" id="595494.Tola_1635"/>
<dbReference type="Proteomes" id="UP000009073">
    <property type="component" value="Chromosome"/>
</dbReference>
<dbReference type="eggNOG" id="COG0626">
    <property type="taxonomic scope" value="Bacteria"/>
</dbReference>
<dbReference type="SUPFAM" id="SSF53383">
    <property type="entry name" value="PLP-dependent transferases"/>
    <property type="match status" value="1"/>
</dbReference>
<proteinExistence type="inferred from homology"/>
<dbReference type="InterPro" id="IPR000277">
    <property type="entry name" value="Cys/Met-Metab_PyrdxlP-dep_enz"/>
</dbReference>
<accession>C4LF79</accession>
<dbReference type="EMBL" id="CP001616">
    <property type="protein sequence ID" value="ACQ93246.1"/>
    <property type="molecule type" value="Genomic_DNA"/>
</dbReference>
<dbReference type="KEGG" id="tau:Tola_1635"/>
<dbReference type="InterPro" id="IPR015421">
    <property type="entry name" value="PyrdxlP-dep_Trfase_major"/>
</dbReference>
<sequence length="403" mass="44278">MTQKPLRTFRPATLALNAGLEPDALTHAIAPNISMSVNNSFIPGDGAFSANGLDLTETPFLYAGWTNPTVRQLEERLAALENTEDAYAAATGMAAMAAVFFSLLKSGDHLIISDVCYAAINELALQVMPSFGVDVTAVNLSRIDEVIAAIKPNTRLIHAETPNNPLLRLTDLQALSEITRAKNIPLSVDSTFATPVVTRPCDFGVDLVVHSLTKFINGHGDALGGCVAGKKSLISEIRSKAGVYLGASLSAHNAWLIMRGIDTLFPRMNMMCQSAMKIASWLEQHPRVKSVIYPGLSSHPQHDLAKRQMDKFGGIVVFQVDDIDTTEQRFAHESHLFHYAYSIGHQRSLAVLLKTEDLMKSTYRLTSEQQQEYLQYAGKGLFRLSIGLESVEDMIEDLEYILR</sequence>
<dbReference type="InterPro" id="IPR015424">
    <property type="entry name" value="PyrdxlP-dep_Trfase"/>
</dbReference>
<name>C4LF79_TOLAT</name>
<dbReference type="Gene3D" id="3.40.640.10">
    <property type="entry name" value="Type I PLP-dependent aspartate aminotransferase-like (Major domain)"/>
    <property type="match status" value="1"/>
</dbReference>
<dbReference type="AlphaFoldDB" id="C4LF79"/>
<dbReference type="GO" id="GO:0005737">
    <property type="term" value="C:cytoplasm"/>
    <property type="evidence" value="ECO:0007669"/>
    <property type="project" value="TreeGrafter"/>
</dbReference>
<organism evidence="5 6">
    <name type="scientific">Tolumonas auensis (strain DSM 9187 / NBRC 110442 / TA 4)</name>
    <dbReference type="NCBI Taxonomy" id="595494"/>
    <lineage>
        <taxon>Bacteria</taxon>
        <taxon>Pseudomonadati</taxon>
        <taxon>Pseudomonadota</taxon>
        <taxon>Gammaproteobacteria</taxon>
        <taxon>Aeromonadales</taxon>
        <taxon>Aeromonadaceae</taxon>
        <taxon>Tolumonas</taxon>
    </lineage>
</organism>
<protein>
    <submittedName>
        <fullName evidence="5">Cystathionine gamma-lyase</fullName>
        <ecNumber evidence="5">4.4.1.1</ecNumber>
    </submittedName>
</protein>
<dbReference type="GO" id="GO:0030170">
    <property type="term" value="F:pyridoxal phosphate binding"/>
    <property type="evidence" value="ECO:0007669"/>
    <property type="project" value="InterPro"/>
</dbReference>
<comment type="cofactor">
    <cofactor evidence="1 4">
        <name>pyridoxal 5'-phosphate</name>
        <dbReference type="ChEBI" id="CHEBI:597326"/>
    </cofactor>
</comment>
<evidence type="ECO:0000256" key="3">
    <source>
        <dbReference type="PIRSR" id="PIRSR001434-2"/>
    </source>
</evidence>
<gene>
    <name evidence="5" type="ordered locus">Tola_1635</name>
</gene>
<reference evidence="6" key="1">
    <citation type="submission" date="2009-05" db="EMBL/GenBank/DDBJ databases">
        <title>Complete sequence of Tolumonas auensis DSM 9187.</title>
        <authorList>
            <consortium name="US DOE Joint Genome Institute"/>
            <person name="Lucas S."/>
            <person name="Copeland A."/>
            <person name="Lapidus A."/>
            <person name="Glavina del Rio T."/>
            <person name="Tice H."/>
            <person name="Bruce D."/>
            <person name="Goodwin L."/>
            <person name="Pitluck S."/>
            <person name="Chertkov O."/>
            <person name="Brettin T."/>
            <person name="Detter J.C."/>
            <person name="Han C."/>
            <person name="Larimer F."/>
            <person name="Land M."/>
            <person name="Hauser L."/>
            <person name="Kyrpides N."/>
            <person name="Mikhailova N."/>
            <person name="Spring S."/>
            <person name="Beller H."/>
        </authorList>
    </citation>
    <scope>NUCLEOTIDE SEQUENCE [LARGE SCALE GENOMIC DNA]</scope>
    <source>
        <strain evidence="6">DSM 9187 / TA4</strain>
    </source>
</reference>
<dbReference type="FunFam" id="3.40.640.10:FF:000046">
    <property type="entry name" value="Cystathionine gamma-lyase"/>
    <property type="match status" value="1"/>
</dbReference>
<dbReference type="RefSeq" id="WP_015878717.1">
    <property type="nucleotide sequence ID" value="NC_012691.1"/>
</dbReference>
<dbReference type="PROSITE" id="PS00868">
    <property type="entry name" value="CYS_MET_METAB_PP"/>
    <property type="match status" value="1"/>
</dbReference>